<keyword evidence="2" id="KW-0479">Metal-binding</keyword>
<evidence type="ECO:0000256" key="2">
    <source>
        <dbReference type="ARBA" id="ARBA00022723"/>
    </source>
</evidence>
<dbReference type="RefSeq" id="XP_015587846.1">
    <property type="nucleotide sequence ID" value="XM_015732360.2"/>
</dbReference>
<dbReference type="GO" id="GO:0042826">
    <property type="term" value="F:histone deacetylase binding"/>
    <property type="evidence" value="ECO:0007669"/>
    <property type="project" value="TreeGrafter"/>
</dbReference>
<evidence type="ECO:0000313" key="8">
    <source>
        <dbReference type="Proteomes" id="UP000694920"/>
    </source>
</evidence>
<feature type="domain" description="SANT" evidence="7">
    <location>
        <begin position="122"/>
        <end position="174"/>
    </location>
</feature>
<name>A0AAJ7FEI3_CEPCN</name>
<dbReference type="GO" id="GO:0008270">
    <property type="term" value="F:zinc ion binding"/>
    <property type="evidence" value="ECO:0007669"/>
    <property type="project" value="UniProtKB-KW"/>
</dbReference>
<evidence type="ECO:0000256" key="4">
    <source>
        <dbReference type="ARBA" id="ARBA00022833"/>
    </source>
</evidence>
<evidence type="ECO:0000256" key="6">
    <source>
        <dbReference type="ARBA" id="ARBA00023242"/>
    </source>
</evidence>
<keyword evidence="4" id="KW-0862">Zinc</keyword>
<proteinExistence type="predicted"/>
<dbReference type="InterPro" id="IPR040138">
    <property type="entry name" value="MIER/MTA"/>
</dbReference>
<keyword evidence="3" id="KW-0863">Zinc-finger</keyword>
<dbReference type="GO" id="GO:0000122">
    <property type="term" value="P:negative regulation of transcription by RNA polymerase II"/>
    <property type="evidence" value="ECO:0007669"/>
    <property type="project" value="TreeGrafter"/>
</dbReference>
<dbReference type="KEGG" id="ccin:107264272"/>
<dbReference type="Pfam" id="PF00249">
    <property type="entry name" value="Myb_DNA-binding"/>
    <property type="match status" value="1"/>
</dbReference>
<dbReference type="InterPro" id="IPR017884">
    <property type="entry name" value="SANT_dom"/>
</dbReference>
<dbReference type="PANTHER" id="PTHR10865:SF28">
    <property type="entry name" value="ELM2 DOMAIN-CONTAINING PROTEIN"/>
    <property type="match status" value="1"/>
</dbReference>
<dbReference type="GO" id="GO:0005654">
    <property type="term" value="C:nucleoplasm"/>
    <property type="evidence" value="ECO:0007669"/>
    <property type="project" value="TreeGrafter"/>
</dbReference>
<dbReference type="PROSITE" id="PS51293">
    <property type="entry name" value="SANT"/>
    <property type="match status" value="1"/>
</dbReference>
<dbReference type="GO" id="GO:0003714">
    <property type="term" value="F:transcription corepressor activity"/>
    <property type="evidence" value="ECO:0007669"/>
    <property type="project" value="TreeGrafter"/>
</dbReference>
<organism evidence="8 9">
    <name type="scientific">Cephus cinctus</name>
    <name type="common">Wheat stem sawfly</name>
    <dbReference type="NCBI Taxonomy" id="211228"/>
    <lineage>
        <taxon>Eukaryota</taxon>
        <taxon>Metazoa</taxon>
        <taxon>Ecdysozoa</taxon>
        <taxon>Arthropoda</taxon>
        <taxon>Hexapoda</taxon>
        <taxon>Insecta</taxon>
        <taxon>Pterygota</taxon>
        <taxon>Neoptera</taxon>
        <taxon>Endopterygota</taxon>
        <taxon>Hymenoptera</taxon>
        <taxon>Cephoidea</taxon>
        <taxon>Cephidae</taxon>
        <taxon>Cephus</taxon>
    </lineage>
</organism>
<evidence type="ECO:0000256" key="1">
    <source>
        <dbReference type="ARBA" id="ARBA00004123"/>
    </source>
</evidence>
<protein>
    <submittedName>
        <fullName evidence="9">Arginine-glutamic acid dipeptide repeats protein</fullName>
    </submittedName>
</protein>
<keyword evidence="8" id="KW-1185">Reference proteome</keyword>
<evidence type="ECO:0000259" key="7">
    <source>
        <dbReference type="PROSITE" id="PS51293"/>
    </source>
</evidence>
<accession>A0AAJ7FEI3</accession>
<gene>
    <name evidence="9" type="primary">LOC107264272</name>
</gene>
<dbReference type="GO" id="GO:0003677">
    <property type="term" value="F:DNA binding"/>
    <property type="evidence" value="ECO:0007669"/>
    <property type="project" value="UniProtKB-KW"/>
</dbReference>
<dbReference type="SUPFAM" id="SSF46689">
    <property type="entry name" value="Homeodomain-like"/>
    <property type="match status" value="1"/>
</dbReference>
<dbReference type="FunFam" id="1.10.10.60:FF:000012">
    <property type="entry name" value="Metastasis-associated 1 family, member 3"/>
    <property type="match status" value="1"/>
</dbReference>
<comment type="subcellular location">
    <subcellularLocation>
        <location evidence="1">Nucleus</location>
    </subcellularLocation>
</comment>
<sequence length="264" mass="30387">MEDLQDIKKIEEDYSKKRLDGLAELPELQMHIDPEVEYKSFQEQQTWAPIDEENNQWLSVYMLLARSLITISQIKDGVPNKEALENACLGEAEEFMMESLYEVGYDPLSAARIYRKKNLPKTLTTSWSEEEIALFIRGIVRYGKNFHKIRKNLLPGKDTDSIVEYYYKWKKTKSAQAARKRRNSRFYKAKPRTTVKTEKLVINAPSVAGKMVTRSTRRRTIAGKEIMPAILLDAATRPRRNGKSLPGDSNKSVVVSDLVNNLKI</sequence>
<keyword evidence="5" id="KW-0238">DNA-binding</keyword>
<dbReference type="GeneID" id="107264272"/>
<dbReference type="AlphaFoldDB" id="A0AAJ7FEI3"/>
<dbReference type="SMART" id="SM00717">
    <property type="entry name" value="SANT"/>
    <property type="match status" value="1"/>
</dbReference>
<dbReference type="InterPro" id="IPR009057">
    <property type="entry name" value="Homeodomain-like_sf"/>
</dbReference>
<evidence type="ECO:0000256" key="3">
    <source>
        <dbReference type="ARBA" id="ARBA00022771"/>
    </source>
</evidence>
<evidence type="ECO:0000256" key="5">
    <source>
        <dbReference type="ARBA" id="ARBA00023125"/>
    </source>
</evidence>
<reference evidence="9" key="1">
    <citation type="submission" date="2025-08" db="UniProtKB">
        <authorList>
            <consortium name="RefSeq"/>
        </authorList>
    </citation>
    <scope>IDENTIFICATION</scope>
</reference>
<dbReference type="Proteomes" id="UP000694920">
    <property type="component" value="Unplaced"/>
</dbReference>
<dbReference type="InterPro" id="IPR001005">
    <property type="entry name" value="SANT/Myb"/>
</dbReference>
<evidence type="ECO:0000313" key="9">
    <source>
        <dbReference type="RefSeq" id="XP_015587846.1"/>
    </source>
</evidence>
<dbReference type="PANTHER" id="PTHR10865">
    <property type="entry name" value="METASTASIS-ASSOCIATED PROTEIN AND MESODERM INDUCTION EARLY RESPONSE PROTEIN"/>
    <property type="match status" value="1"/>
</dbReference>
<keyword evidence="6" id="KW-0539">Nucleus</keyword>
<dbReference type="Gene3D" id="1.10.10.60">
    <property type="entry name" value="Homeodomain-like"/>
    <property type="match status" value="1"/>
</dbReference>